<dbReference type="Proteomes" id="UP001430356">
    <property type="component" value="Unassembled WGS sequence"/>
</dbReference>
<feature type="signal peptide" evidence="4">
    <location>
        <begin position="1"/>
        <end position="19"/>
    </location>
</feature>
<organism evidence="5 6">
    <name type="scientific">Novymonas esmeraldas</name>
    <dbReference type="NCBI Taxonomy" id="1808958"/>
    <lineage>
        <taxon>Eukaryota</taxon>
        <taxon>Discoba</taxon>
        <taxon>Euglenozoa</taxon>
        <taxon>Kinetoplastea</taxon>
        <taxon>Metakinetoplastina</taxon>
        <taxon>Trypanosomatida</taxon>
        <taxon>Trypanosomatidae</taxon>
        <taxon>Novymonas</taxon>
    </lineage>
</organism>
<name>A0AAW0EVV2_9TRYP</name>
<dbReference type="SUPFAM" id="SSF56655">
    <property type="entry name" value="Carbohydrate phosphatase"/>
    <property type="match status" value="1"/>
</dbReference>
<dbReference type="PANTHER" id="PTHR43028">
    <property type="entry name" value="3'(2'),5'-BISPHOSPHATE NUCLEOTIDASE 1"/>
    <property type="match status" value="1"/>
</dbReference>
<protein>
    <recommendedName>
        <fullName evidence="2">3'(2'),5'-bisphosphate nucleotidase</fullName>
        <ecNumber evidence="2">3.1.3.7</ecNumber>
    </recommendedName>
</protein>
<dbReference type="AlphaFoldDB" id="A0AAW0EVV2"/>
<dbReference type="Gene3D" id="3.30.540.10">
    <property type="entry name" value="Fructose-1,6-Bisphosphatase, subunit A, domain 1"/>
    <property type="match status" value="1"/>
</dbReference>
<feature type="binding site" evidence="3">
    <location>
        <position position="195"/>
    </location>
    <ligand>
        <name>Mg(2+)</name>
        <dbReference type="ChEBI" id="CHEBI:18420"/>
        <label>1</label>
        <note>catalytic</note>
    </ligand>
</feature>
<keyword evidence="4" id="KW-0732">Signal</keyword>
<evidence type="ECO:0000256" key="3">
    <source>
        <dbReference type="PIRSR" id="PIRSR600760-2"/>
    </source>
</evidence>
<dbReference type="PANTHER" id="PTHR43028:SF5">
    <property type="entry name" value="3'(2'),5'-BISPHOSPHATE NUCLEOTIDASE 1"/>
    <property type="match status" value="1"/>
</dbReference>
<dbReference type="EC" id="3.1.3.7" evidence="2"/>
<feature type="binding site" evidence="3">
    <location>
        <position position="196"/>
    </location>
    <ligand>
        <name>Mg(2+)</name>
        <dbReference type="ChEBI" id="CHEBI:18420"/>
        <label>1</label>
        <note>catalytic</note>
    </ligand>
</feature>
<dbReference type="InterPro" id="IPR000760">
    <property type="entry name" value="Inositol_monophosphatase-like"/>
</dbReference>
<keyword evidence="3" id="KW-0479">Metal-binding</keyword>
<sequence length="429" mass="45516">MSSVNVAHVLAVCVRATLAAQRYVMLDLVRLPEAEAKMTHTSGTPLATSASAPRTVLDLTEADRAVLVDSLHRAVDVDVKAHLDYKDGDAANDLVTTADVLTQAVVMKALSRSFPSLPFTVVGEEDAPSSAVAAEAEACMTRHYDAIPTMPYEAELLAHVQAGVDANTRGDAAVVLHAESDAAMRRRLGIFIDPIDGTNCFVGGVWPAPMTLVGITLDSVPIAGVMNRVFYYPLTGGAAASTLPQPACVPSLSVVLHMPGLVAPFLVFDGDRVPTWVPPPECTPDTRLAVCRSSTTRAEFLQRLLTQLEPCDSVCARGAGYKLYHLLKKVLAGRHVAQEAITPADVFVCPPVTIKKWDCCAPHAFLHALGGDVFGQDGTPLRYPLVCPDEAAGTSAFDIAALPHGLVAVTAGATREVARRLGWTLVVQE</sequence>
<feature type="binding site" evidence="3">
    <location>
        <position position="124"/>
    </location>
    <ligand>
        <name>Mg(2+)</name>
        <dbReference type="ChEBI" id="CHEBI:18420"/>
        <label>1</label>
        <note>catalytic</note>
    </ligand>
</feature>
<dbReference type="EMBL" id="JAECZO010000110">
    <property type="protein sequence ID" value="KAK7197554.1"/>
    <property type="molecule type" value="Genomic_DNA"/>
</dbReference>
<gene>
    <name evidence="5" type="ORF">NESM_000705500</name>
</gene>
<dbReference type="InterPro" id="IPR050725">
    <property type="entry name" value="CysQ/Inositol_MonoPase"/>
</dbReference>
<reference evidence="5 6" key="1">
    <citation type="journal article" date="2021" name="MBio">
        <title>A New Model Trypanosomatid, Novymonas esmeraldas: Genomic Perception of Its 'Candidatus Pandoraea novymonadis' Endosymbiont.</title>
        <authorList>
            <person name="Zakharova A."/>
            <person name="Saura A."/>
            <person name="Butenko A."/>
            <person name="Podesvova L."/>
            <person name="Warmusova S."/>
            <person name="Kostygov A.Y."/>
            <person name="Nenarokova A."/>
            <person name="Lukes J."/>
            <person name="Opperdoes F.R."/>
            <person name="Yurchenko V."/>
        </authorList>
    </citation>
    <scope>NUCLEOTIDE SEQUENCE [LARGE SCALE GENOMIC DNA]</scope>
    <source>
        <strain evidence="5 6">E262AT.01</strain>
    </source>
</reference>
<dbReference type="GO" id="GO:0008441">
    <property type="term" value="F:3'(2'),5'-bisphosphate nucleotidase activity"/>
    <property type="evidence" value="ECO:0007669"/>
    <property type="project" value="UniProtKB-EC"/>
</dbReference>
<dbReference type="Gene3D" id="3.40.190.80">
    <property type="match status" value="1"/>
</dbReference>
<evidence type="ECO:0000256" key="4">
    <source>
        <dbReference type="SAM" id="SignalP"/>
    </source>
</evidence>
<evidence type="ECO:0000313" key="5">
    <source>
        <dbReference type="EMBL" id="KAK7197554.1"/>
    </source>
</evidence>
<comment type="caution">
    <text evidence="5">The sequence shown here is derived from an EMBL/GenBank/DDBJ whole genome shotgun (WGS) entry which is preliminary data.</text>
</comment>
<evidence type="ECO:0000256" key="2">
    <source>
        <dbReference type="ARBA" id="ARBA00012633"/>
    </source>
</evidence>
<feature type="chain" id="PRO_5043317596" description="3'(2'),5'-bisphosphate nucleotidase" evidence="4">
    <location>
        <begin position="20"/>
        <end position="429"/>
    </location>
</feature>
<keyword evidence="6" id="KW-1185">Reference proteome</keyword>
<evidence type="ECO:0000313" key="6">
    <source>
        <dbReference type="Proteomes" id="UP001430356"/>
    </source>
</evidence>
<proteinExistence type="inferred from homology"/>
<comment type="similarity">
    <text evidence="1">Belongs to the inositol monophosphatase superfamily.</text>
</comment>
<accession>A0AAW0EVV2</accession>
<feature type="binding site" evidence="3">
    <location>
        <position position="193"/>
    </location>
    <ligand>
        <name>Mg(2+)</name>
        <dbReference type="ChEBI" id="CHEBI:18420"/>
        <label>1</label>
        <note>catalytic</note>
    </ligand>
</feature>
<dbReference type="GO" id="GO:0046872">
    <property type="term" value="F:metal ion binding"/>
    <property type="evidence" value="ECO:0007669"/>
    <property type="project" value="UniProtKB-KW"/>
</dbReference>
<comment type="cofactor">
    <cofactor evidence="3">
        <name>Mg(2+)</name>
        <dbReference type="ChEBI" id="CHEBI:18420"/>
    </cofactor>
</comment>
<evidence type="ECO:0000256" key="1">
    <source>
        <dbReference type="ARBA" id="ARBA00009759"/>
    </source>
</evidence>
<dbReference type="Pfam" id="PF00459">
    <property type="entry name" value="Inositol_P"/>
    <property type="match status" value="1"/>
</dbReference>
<keyword evidence="3" id="KW-0460">Magnesium</keyword>
<feature type="binding site" evidence="3">
    <location>
        <position position="358"/>
    </location>
    <ligand>
        <name>Mg(2+)</name>
        <dbReference type="ChEBI" id="CHEBI:18420"/>
        <label>1</label>
        <note>catalytic</note>
    </ligand>
</feature>